<dbReference type="GO" id="GO:0016301">
    <property type="term" value="F:kinase activity"/>
    <property type="evidence" value="ECO:0007669"/>
    <property type="project" value="UniProtKB-KW"/>
</dbReference>
<reference evidence="4 5" key="2">
    <citation type="submission" date="2007-04" db="EMBL/GenBank/DDBJ databases">
        <title>Draft genome sequence of Eubacterium ventriosum (ATCC 27560).</title>
        <authorList>
            <person name="Sudarsanam P."/>
            <person name="Ley R."/>
            <person name="Guruge J."/>
            <person name="Turnbaugh P.J."/>
            <person name="Mahowald M."/>
            <person name="Liep D."/>
            <person name="Gordon J."/>
        </authorList>
    </citation>
    <scope>NUCLEOTIDE SEQUENCE [LARGE SCALE GENOMIC DNA]</scope>
    <source>
        <strain evidence="4 5">ATCC 27560</strain>
    </source>
</reference>
<dbReference type="Pfam" id="PF14501">
    <property type="entry name" value="HATPase_c_5"/>
    <property type="match status" value="1"/>
</dbReference>
<keyword evidence="4" id="KW-0418">Kinase</keyword>
<feature type="transmembrane region" description="Helical" evidence="2">
    <location>
        <begin position="113"/>
        <end position="133"/>
    </location>
</feature>
<feature type="coiled-coil region" evidence="1">
    <location>
        <begin position="149"/>
        <end position="179"/>
    </location>
</feature>
<gene>
    <name evidence="4" type="ORF">EUBVEN_01697</name>
</gene>
<accession>A5Z7L0</accession>
<sequence length="357" mass="40817">MIYLYSLSFSYGISYHIVLPILYIGFGIVAELIGFIILNVSGSILPYPVQYYGSSFICEFIRYLIVCVFCSIKKIKLPKLSFKIGKFLVIIPISSIIICCIAINIIQNSKNNLVNMMCMVIIIMTITSNILMFKMFFKVIDTLSDNYEKEMLLLEAEAKEQYYQELEKSSREVRKIKHDLKNMLLAICGKAKKQNEISEEIYKIIKELDESDKKIYTSNVVINTIINHKISQAKKLEIKTDVNIKVSKAIHIDYKDAGILLGNILDNAIEACEKIKKKERWIKIDMLHNKNTLFIEVCNSKGKELTNISKSSKSDAHNHGIGISSIKAITKKYDGYVEFVDKGEEFEVVVNLYGMSF</sequence>
<dbReference type="PANTHER" id="PTHR40448:SF1">
    <property type="entry name" value="TWO-COMPONENT SENSOR HISTIDINE KINASE"/>
    <property type="match status" value="1"/>
</dbReference>
<keyword evidence="2" id="KW-1133">Transmembrane helix</keyword>
<feature type="transmembrane region" description="Helical" evidence="2">
    <location>
        <begin position="51"/>
        <end position="72"/>
    </location>
</feature>
<organism evidence="4 5">
    <name type="scientific">Eubacterium ventriosum ATCC 27560</name>
    <dbReference type="NCBI Taxonomy" id="411463"/>
    <lineage>
        <taxon>Bacteria</taxon>
        <taxon>Bacillati</taxon>
        <taxon>Bacillota</taxon>
        <taxon>Clostridia</taxon>
        <taxon>Eubacteriales</taxon>
        <taxon>Eubacteriaceae</taxon>
        <taxon>Eubacterium</taxon>
    </lineage>
</organism>
<dbReference type="EMBL" id="AAVL02000035">
    <property type="protein sequence ID" value="EDM50917.1"/>
    <property type="molecule type" value="Genomic_DNA"/>
</dbReference>
<dbReference type="GO" id="GO:0042802">
    <property type="term" value="F:identical protein binding"/>
    <property type="evidence" value="ECO:0007669"/>
    <property type="project" value="TreeGrafter"/>
</dbReference>
<protein>
    <submittedName>
        <fullName evidence="4">ATPase/histidine kinase/DNA gyrase B/HSP90 domain protein</fullName>
    </submittedName>
</protein>
<name>A5Z7L0_9FIRM</name>
<reference evidence="4 5" key="1">
    <citation type="submission" date="2007-03" db="EMBL/GenBank/DDBJ databases">
        <authorList>
            <person name="Fulton L."/>
            <person name="Clifton S."/>
            <person name="Fulton B."/>
            <person name="Xu J."/>
            <person name="Minx P."/>
            <person name="Pepin K.H."/>
            <person name="Johnson M."/>
            <person name="Thiruvilangam P."/>
            <person name="Bhonagiri V."/>
            <person name="Nash W.E."/>
            <person name="Mardis E.R."/>
            <person name="Wilson R.K."/>
        </authorList>
    </citation>
    <scope>NUCLEOTIDE SEQUENCE [LARGE SCALE GENOMIC DNA]</scope>
    <source>
        <strain evidence="4 5">ATCC 27560</strain>
    </source>
</reference>
<evidence type="ECO:0000256" key="1">
    <source>
        <dbReference type="SAM" id="Coils"/>
    </source>
</evidence>
<comment type="caution">
    <text evidence="4">The sequence shown here is derived from an EMBL/GenBank/DDBJ whole genome shotgun (WGS) entry which is preliminary data.</text>
</comment>
<keyword evidence="1" id="KW-0175">Coiled coil</keyword>
<feature type="domain" description="Sensor histidine kinase NatK-like C-terminal" evidence="3">
    <location>
        <begin position="258"/>
        <end position="350"/>
    </location>
</feature>
<evidence type="ECO:0000259" key="3">
    <source>
        <dbReference type="Pfam" id="PF14501"/>
    </source>
</evidence>
<keyword evidence="4" id="KW-0808">Transferase</keyword>
<dbReference type="AlphaFoldDB" id="A5Z7L0"/>
<dbReference type="eggNOG" id="COG3290">
    <property type="taxonomic scope" value="Bacteria"/>
</dbReference>
<evidence type="ECO:0000313" key="5">
    <source>
        <dbReference type="Proteomes" id="UP000006000"/>
    </source>
</evidence>
<evidence type="ECO:0000256" key="2">
    <source>
        <dbReference type="SAM" id="Phobius"/>
    </source>
</evidence>
<dbReference type="SUPFAM" id="SSF55874">
    <property type="entry name" value="ATPase domain of HSP90 chaperone/DNA topoisomerase II/histidine kinase"/>
    <property type="match status" value="1"/>
</dbReference>
<dbReference type="InterPro" id="IPR036890">
    <property type="entry name" value="HATPase_C_sf"/>
</dbReference>
<dbReference type="InterPro" id="IPR032834">
    <property type="entry name" value="NatK-like_C"/>
</dbReference>
<evidence type="ECO:0000313" key="4">
    <source>
        <dbReference type="EMBL" id="EDM50917.1"/>
    </source>
</evidence>
<dbReference type="Gene3D" id="3.30.565.10">
    <property type="entry name" value="Histidine kinase-like ATPase, C-terminal domain"/>
    <property type="match status" value="1"/>
</dbReference>
<keyword evidence="2" id="KW-0812">Transmembrane</keyword>
<dbReference type="Proteomes" id="UP000006000">
    <property type="component" value="Unassembled WGS sequence"/>
</dbReference>
<feature type="transmembrane region" description="Helical" evidence="2">
    <location>
        <begin position="84"/>
        <end position="107"/>
    </location>
</feature>
<proteinExistence type="predicted"/>
<feature type="transmembrane region" description="Helical" evidence="2">
    <location>
        <begin position="21"/>
        <end position="45"/>
    </location>
</feature>
<dbReference type="HOGENOM" id="CLU_020211_13_0_9"/>
<dbReference type="STRING" id="411463.EUBVEN_01697"/>
<dbReference type="PANTHER" id="PTHR40448">
    <property type="entry name" value="TWO-COMPONENT SENSOR HISTIDINE KINASE"/>
    <property type="match status" value="1"/>
</dbReference>
<keyword evidence="2" id="KW-0472">Membrane</keyword>